<dbReference type="RefSeq" id="WP_173284338.1">
    <property type="nucleotide sequence ID" value="NZ_CP054020.1"/>
</dbReference>
<dbReference type="GO" id="GO:0004400">
    <property type="term" value="F:histidinol-phosphate transaminase activity"/>
    <property type="evidence" value="ECO:0007669"/>
    <property type="project" value="UniProtKB-UniRule"/>
</dbReference>
<keyword evidence="9" id="KW-0028">Amino-acid biosynthesis</keyword>
<dbReference type="CDD" id="cd00609">
    <property type="entry name" value="AAT_like"/>
    <property type="match status" value="1"/>
</dbReference>
<keyword evidence="12" id="KW-1185">Reference proteome</keyword>
<dbReference type="GO" id="GO:0030170">
    <property type="term" value="F:pyridoxal phosphate binding"/>
    <property type="evidence" value="ECO:0007669"/>
    <property type="project" value="InterPro"/>
</dbReference>
<gene>
    <name evidence="9" type="primary">hisC</name>
    <name evidence="11" type="ORF">HQN79_03665</name>
</gene>
<dbReference type="InterPro" id="IPR015424">
    <property type="entry name" value="PyrdxlP-dep_Trfase"/>
</dbReference>
<dbReference type="AlphaFoldDB" id="A0A7D4T0D0"/>
<feature type="domain" description="Aminotransferase class I/classII large" evidence="10">
    <location>
        <begin position="25"/>
        <end position="347"/>
    </location>
</feature>
<evidence type="ECO:0000256" key="4">
    <source>
        <dbReference type="ARBA" id="ARBA00011738"/>
    </source>
</evidence>
<dbReference type="Gene3D" id="3.40.640.10">
    <property type="entry name" value="Type I PLP-dependent aspartate aminotransferase-like (Major domain)"/>
    <property type="match status" value="1"/>
</dbReference>
<dbReference type="InterPro" id="IPR004839">
    <property type="entry name" value="Aminotransferase_I/II_large"/>
</dbReference>
<evidence type="ECO:0000256" key="5">
    <source>
        <dbReference type="ARBA" id="ARBA00022576"/>
    </source>
</evidence>
<dbReference type="PANTHER" id="PTHR43643">
    <property type="entry name" value="HISTIDINOL-PHOSPHATE AMINOTRANSFERASE 2"/>
    <property type="match status" value="1"/>
</dbReference>
<comment type="pathway">
    <text evidence="2 9">Amino-acid biosynthesis; L-histidine biosynthesis; L-histidine from 5-phospho-alpha-D-ribose 1-diphosphate: step 7/9.</text>
</comment>
<comment type="subunit">
    <text evidence="4 9">Homodimer.</text>
</comment>
<dbReference type="PANTHER" id="PTHR43643:SF3">
    <property type="entry name" value="HISTIDINOL-PHOSPHATE AMINOTRANSFERASE"/>
    <property type="match status" value="1"/>
</dbReference>
<organism evidence="11 12">
    <name type="scientific">Thiomicrorhabdus xiamenensis</name>
    <dbReference type="NCBI Taxonomy" id="2739063"/>
    <lineage>
        <taxon>Bacteria</taxon>
        <taxon>Pseudomonadati</taxon>
        <taxon>Pseudomonadota</taxon>
        <taxon>Gammaproteobacteria</taxon>
        <taxon>Thiotrichales</taxon>
        <taxon>Piscirickettsiaceae</taxon>
        <taxon>Thiomicrorhabdus</taxon>
    </lineage>
</organism>
<name>A0A7D4T0D0_9GAMM</name>
<dbReference type="GO" id="GO:0000105">
    <property type="term" value="P:L-histidine biosynthetic process"/>
    <property type="evidence" value="ECO:0007669"/>
    <property type="project" value="UniProtKB-UniRule"/>
</dbReference>
<evidence type="ECO:0000256" key="7">
    <source>
        <dbReference type="ARBA" id="ARBA00022898"/>
    </source>
</evidence>
<sequence>MSQYWSQLVHSLTPYVPGEQPKVDNLIKLNTNENPYPPSPMVLAAINEQTNEKLRLYPDPNSDLLKQAIADYHGMQTDQVFVGNGSDEVLAHCFQGLLKQDAPLLYPDITYSFYPVYCGLYDIDYETIPLNDDFEIIAEDYQRDCGGIIFPNPNAPTGRLLPLDVIKQLLEMHPNRVVVVDEAYIDFGGESAIALVNEHPNLLVIQTLSKSRSLAGIRVGFAIGQAHLIEALERVKNSFNSYPIDRLALYGASASFADEEYFQDACQKIISTRETLVSAMSEMGFKVIPSAANFIFASHPNKDAEEIALALRERKIIVRYFNKPRIDQYLRITIGTDAENDALIAALKEIIG</sequence>
<dbReference type="EC" id="2.6.1.9" evidence="9"/>
<evidence type="ECO:0000313" key="12">
    <source>
        <dbReference type="Proteomes" id="UP000504724"/>
    </source>
</evidence>
<evidence type="ECO:0000256" key="2">
    <source>
        <dbReference type="ARBA" id="ARBA00005011"/>
    </source>
</evidence>
<accession>A0A7D4T0D0</accession>
<evidence type="ECO:0000256" key="6">
    <source>
        <dbReference type="ARBA" id="ARBA00022679"/>
    </source>
</evidence>
<dbReference type="SUPFAM" id="SSF53383">
    <property type="entry name" value="PLP-dependent transferases"/>
    <property type="match status" value="1"/>
</dbReference>
<dbReference type="Gene3D" id="3.90.1150.10">
    <property type="entry name" value="Aspartate Aminotransferase, domain 1"/>
    <property type="match status" value="1"/>
</dbReference>
<dbReference type="InterPro" id="IPR005861">
    <property type="entry name" value="HisP_aminotrans"/>
</dbReference>
<comment type="cofactor">
    <cofactor evidence="1 9">
        <name>pyridoxal 5'-phosphate</name>
        <dbReference type="ChEBI" id="CHEBI:597326"/>
    </cofactor>
</comment>
<comment type="similarity">
    <text evidence="3 9">Belongs to the class-II pyridoxal-phosphate-dependent aminotransferase family. Histidinol-phosphate aminotransferase subfamily.</text>
</comment>
<keyword evidence="7 9" id="KW-0663">Pyridoxal phosphate</keyword>
<evidence type="ECO:0000256" key="3">
    <source>
        <dbReference type="ARBA" id="ARBA00007970"/>
    </source>
</evidence>
<evidence type="ECO:0000313" key="11">
    <source>
        <dbReference type="EMBL" id="QKI88725.1"/>
    </source>
</evidence>
<dbReference type="HAMAP" id="MF_01023">
    <property type="entry name" value="HisC_aminotrans_2"/>
    <property type="match status" value="1"/>
</dbReference>
<protein>
    <recommendedName>
        <fullName evidence="9">Histidinol-phosphate aminotransferase</fullName>
        <ecNumber evidence="9">2.6.1.9</ecNumber>
    </recommendedName>
    <alternativeName>
        <fullName evidence="9">Imidazole acetol-phosphate transaminase</fullName>
    </alternativeName>
</protein>
<dbReference type="UniPathway" id="UPA00031">
    <property type="reaction ID" value="UER00012"/>
</dbReference>
<comment type="catalytic activity">
    <reaction evidence="8 9">
        <text>L-histidinol phosphate + 2-oxoglutarate = 3-(imidazol-4-yl)-2-oxopropyl phosphate + L-glutamate</text>
        <dbReference type="Rhea" id="RHEA:23744"/>
        <dbReference type="ChEBI" id="CHEBI:16810"/>
        <dbReference type="ChEBI" id="CHEBI:29985"/>
        <dbReference type="ChEBI" id="CHEBI:57766"/>
        <dbReference type="ChEBI" id="CHEBI:57980"/>
        <dbReference type="EC" id="2.6.1.9"/>
    </reaction>
</comment>
<dbReference type="InterPro" id="IPR015422">
    <property type="entry name" value="PyrdxlP-dep_Trfase_small"/>
</dbReference>
<dbReference type="NCBIfam" id="TIGR01141">
    <property type="entry name" value="hisC"/>
    <property type="match status" value="1"/>
</dbReference>
<dbReference type="InterPro" id="IPR050106">
    <property type="entry name" value="HistidinolP_aminotransfase"/>
</dbReference>
<dbReference type="Proteomes" id="UP000504724">
    <property type="component" value="Chromosome"/>
</dbReference>
<evidence type="ECO:0000256" key="1">
    <source>
        <dbReference type="ARBA" id="ARBA00001933"/>
    </source>
</evidence>
<evidence type="ECO:0000259" key="10">
    <source>
        <dbReference type="Pfam" id="PF00155"/>
    </source>
</evidence>
<dbReference type="KEGG" id="txa:HQN79_03665"/>
<feature type="modified residue" description="N6-(pyridoxal phosphate)lysine" evidence="9">
    <location>
        <position position="210"/>
    </location>
</feature>
<evidence type="ECO:0000256" key="8">
    <source>
        <dbReference type="ARBA" id="ARBA00047481"/>
    </source>
</evidence>
<keyword evidence="6 9" id="KW-0808">Transferase</keyword>
<dbReference type="Pfam" id="PF00155">
    <property type="entry name" value="Aminotran_1_2"/>
    <property type="match status" value="1"/>
</dbReference>
<keyword evidence="5 9" id="KW-0032">Aminotransferase</keyword>
<evidence type="ECO:0000256" key="9">
    <source>
        <dbReference type="HAMAP-Rule" id="MF_01023"/>
    </source>
</evidence>
<dbReference type="PROSITE" id="PS00599">
    <property type="entry name" value="AA_TRANSFER_CLASS_2"/>
    <property type="match status" value="1"/>
</dbReference>
<dbReference type="EMBL" id="CP054020">
    <property type="protein sequence ID" value="QKI88725.1"/>
    <property type="molecule type" value="Genomic_DNA"/>
</dbReference>
<reference evidence="11 12" key="1">
    <citation type="submission" date="2020-05" db="EMBL/GenBank/DDBJ databases">
        <title>Thiomicrorhabdus sediminis sp.nov. and Thiomicrorhabdus xiamenensis sp.nov., novel sulfur-oxidizing bacteria isolated from coastal sediment.</title>
        <authorList>
            <person name="Liu X."/>
        </authorList>
    </citation>
    <scope>NUCLEOTIDE SEQUENCE [LARGE SCALE GENOMIC DNA]</scope>
    <source>
        <strain evidence="11 12">G2</strain>
    </source>
</reference>
<proteinExistence type="inferred from homology"/>
<keyword evidence="9" id="KW-0368">Histidine biosynthesis</keyword>
<dbReference type="InterPro" id="IPR001917">
    <property type="entry name" value="Aminotrans_II_pyridoxalP_BS"/>
</dbReference>
<dbReference type="InterPro" id="IPR015421">
    <property type="entry name" value="PyrdxlP-dep_Trfase_major"/>
</dbReference>